<dbReference type="OrthoDB" id="10064318at2759"/>
<dbReference type="eggNOG" id="KOG1968">
    <property type="taxonomic scope" value="Eukaryota"/>
</dbReference>
<dbReference type="HOGENOM" id="CLU_019060_0_0_1"/>
<keyword evidence="2" id="KW-1185">Reference proteome</keyword>
<sequence length="820" mass="93571">MDKPVSLKKLLSGKPISKPKIRKVQKQLSKANAISKEEIPIEKGISSHPFLPENISTETNGLTNKNNESYIIDLEESSTEDIIEDPNNVLASSSPLKPSKIEPTILNNSPQKSVHNILMNRHRKRKMDDIKRNIISIDDDPDTYDNSDSIKSPARLLPTANMKKTTLKGLFTNFKKPKGSADSRVSTKESTASLSQSIIRTKLSRKNEISKLKEIPCPWPLVQLVKPLQSNSDVGSAEPIDIKLLKKDTSKYYNSNYNFTKEEYGTLLQNHEVLKPSKESLSFTSPLSKSPHIWTTLFAPTCMDEILLSQSVKENISSWIMKAFQRLKKPTTRRRLTDVNRKEEIDEFANFIVHDDFDDTNTENTQSDEIEDFVPLLILHGEAVGKNTLFKVLMDSLDGKIFEVNSSSNRGKKEILETLSDFATTHHVKAQGSNGIILINDVDVIFKAHDRHFWQAITKLLAISRRPVVLLCRDLEFVPSNLITIANEEESLFFAQPSSIIDLKKYIMRSCRSILLSVKEKEIDFLITQYGNDIRKILLNLQFYSNPGDPLPISNATRDENYLKFLSVKAFSEYSDVVSSSDVIESSTKYSSLISENIDFTLMSFQNRSRNNKNTSQAGPKVSTSIDDQWELDHDFMMDYSLHITDTKHVALKSHELDIAAYLSNFLGICHLLEPSSALIKKRSKLIMDRSIEYISSRQNSPFQMTRFTRSSRISRAILEEFEESSLNTRNNRIESIRLDFLNSSKSVIHSELTSFILEIAKDENFKRKYNTNIIKEAHLQDPTKAEYEITFALIQKNLLKNFYFHSNAQTVIDSWKETL</sequence>
<evidence type="ECO:0000313" key="1">
    <source>
        <dbReference type="EMBL" id="CCH60697.1"/>
    </source>
</evidence>
<dbReference type="AlphaFoldDB" id="I2H2U5"/>
<dbReference type="InParanoid" id="I2H2U5"/>
<name>I2H2U5_HENB6</name>
<dbReference type="GO" id="GO:0003677">
    <property type="term" value="F:DNA binding"/>
    <property type="evidence" value="ECO:0007669"/>
    <property type="project" value="TreeGrafter"/>
</dbReference>
<protein>
    <recommendedName>
        <fullName evidence="3">ATPase AAA-type core domain-containing protein</fullName>
    </recommendedName>
</protein>
<dbReference type="InterPro" id="IPR027417">
    <property type="entry name" value="P-loop_NTPase"/>
</dbReference>
<dbReference type="PANTHER" id="PTHR23389">
    <property type="entry name" value="CHROMOSOME TRANSMISSION FIDELITY FACTOR 18"/>
    <property type="match status" value="1"/>
</dbReference>
<dbReference type="KEGG" id="tbl:TBLA_0D01900"/>
<dbReference type="FunCoup" id="I2H2U5">
    <property type="interactions" value="115"/>
</dbReference>
<evidence type="ECO:0008006" key="3">
    <source>
        <dbReference type="Google" id="ProtNLM"/>
    </source>
</evidence>
<dbReference type="Gene3D" id="3.40.50.300">
    <property type="entry name" value="P-loop containing nucleotide triphosphate hydrolases"/>
    <property type="match status" value="1"/>
</dbReference>
<accession>I2H2U5</accession>
<dbReference type="SUPFAM" id="SSF52540">
    <property type="entry name" value="P-loop containing nucleoside triphosphate hydrolases"/>
    <property type="match status" value="1"/>
</dbReference>
<organism evidence="1 2">
    <name type="scientific">Henningerozyma blattae (strain ATCC 34711 / CBS 6284 / DSM 70876 / NBRC 10599 / NRRL Y-10934 / UCD 77-7)</name>
    <name type="common">Yeast</name>
    <name type="synonym">Tetrapisispora blattae</name>
    <dbReference type="NCBI Taxonomy" id="1071380"/>
    <lineage>
        <taxon>Eukaryota</taxon>
        <taxon>Fungi</taxon>
        <taxon>Dikarya</taxon>
        <taxon>Ascomycota</taxon>
        <taxon>Saccharomycotina</taxon>
        <taxon>Saccharomycetes</taxon>
        <taxon>Saccharomycetales</taxon>
        <taxon>Saccharomycetaceae</taxon>
        <taxon>Henningerozyma</taxon>
    </lineage>
</organism>
<dbReference type="STRING" id="1071380.I2H2U5"/>
<dbReference type="GeneID" id="14495733"/>
<dbReference type="OMA" id="RDINFIP"/>
<reference evidence="1 2" key="1">
    <citation type="journal article" date="2011" name="Proc. Natl. Acad. Sci. U.S.A.">
        <title>Evolutionary erosion of yeast sex chromosomes by mating-type switching accidents.</title>
        <authorList>
            <person name="Gordon J.L."/>
            <person name="Armisen D."/>
            <person name="Proux-Wera E."/>
            <person name="Oheigeartaigh S.S."/>
            <person name="Byrne K.P."/>
            <person name="Wolfe K.H."/>
        </authorList>
    </citation>
    <scope>NUCLEOTIDE SEQUENCE [LARGE SCALE GENOMIC DNA]</scope>
    <source>
        <strain evidence="2">ATCC 34711 / CBS 6284 / DSM 70876 / NBRC 10599 / NRRL Y-10934 / UCD 77-7</strain>
    </source>
</reference>
<dbReference type="RefSeq" id="XP_004180216.1">
    <property type="nucleotide sequence ID" value="XM_004180168.1"/>
</dbReference>
<dbReference type="GO" id="GO:0005634">
    <property type="term" value="C:nucleus"/>
    <property type="evidence" value="ECO:0007669"/>
    <property type="project" value="TreeGrafter"/>
</dbReference>
<evidence type="ECO:0000313" key="2">
    <source>
        <dbReference type="Proteomes" id="UP000002866"/>
    </source>
</evidence>
<dbReference type="Proteomes" id="UP000002866">
    <property type="component" value="Chromosome 4"/>
</dbReference>
<dbReference type="EMBL" id="HE806319">
    <property type="protein sequence ID" value="CCH60697.1"/>
    <property type="molecule type" value="Genomic_DNA"/>
</dbReference>
<proteinExistence type="predicted"/>
<dbReference type="PANTHER" id="PTHR23389:SF11">
    <property type="entry name" value="TELOMERE LENGTH REGULATION PROTEIN ELG1"/>
    <property type="match status" value="1"/>
</dbReference>
<gene>
    <name evidence="1" type="primary">TBLA0D01900</name>
    <name evidence="1" type="ORF">TBLA_0D01900</name>
</gene>